<gene>
    <name evidence="5" type="ORF">NQ318_012077</name>
</gene>
<dbReference type="GO" id="GO:0036149">
    <property type="term" value="P:phosphatidylinositol acyl-chain remodeling"/>
    <property type="evidence" value="ECO:0007669"/>
    <property type="project" value="TreeGrafter"/>
</dbReference>
<keyword evidence="6" id="KW-1185">Reference proteome</keyword>
<feature type="domain" description="Acyltransferase C-terminal" evidence="4">
    <location>
        <begin position="47"/>
        <end position="100"/>
    </location>
</feature>
<proteinExistence type="inferred from homology"/>
<dbReference type="Pfam" id="PF16076">
    <property type="entry name" value="Acyltransf_C"/>
    <property type="match status" value="1"/>
</dbReference>
<dbReference type="EMBL" id="JAPWTK010001273">
    <property type="protein sequence ID" value="KAJ8933194.1"/>
    <property type="molecule type" value="Genomic_DNA"/>
</dbReference>
<protein>
    <recommendedName>
        <fullName evidence="4">Acyltransferase C-terminal domain-containing protein</fullName>
    </recommendedName>
</protein>
<evidence type="ECO:0000256" key="2">
    <source>
        <dbReference type="ARBA" id="ARBA00022679"/>
    </source>
</evidence>
<dbReference type="GO" id="GO:0005783">
    <property type="term" value="C:endoplasmic reticulum"/>
    <property type="evidence" value="ECO:0007669"/>
    <property type="project" value="TreeGrafter"/>
</dbReference>
<accession>A0AAV8X353</accession>
<dbReference type="PANTHER" id="PTHR10983">
    <property type="entry name" value="1-ACYLGLYCEROL-3-PHOSPHATE ACYLTRANSFERASE-RELATED"/>
    <property type="match status" value="1"/>
</dbReference>
<keyword evidence="2" id="KW-0808">Transferase</keyword>
<dbReference type="InterPro" id="IPR032098">
    <property type="entry name" value="Acyltransf_C"/>
</dbReference>
<comment type="caution">
    <text evidence="5">The sequence shown here is derived from an EMBL/GenBank/DDBJ whole genome shotgun (WGS) entry which is preliminary data.</text>
</comment>
<dbReference type="PANTHER" id="PTHR10983:SF2">
    <property type="entry name" value="ACYL-COA:LYSOPHOSPHATIDYLGLYCEROL ACYLTRANSFERASE 1"/>
    <property type="match status" value="1"/>
</dbReference>
<evidence type="ECO:0000313" key="6">
    <source>
        <dbReference type="Proteomes" id="UP001162162"/>
    </source>
</evidence>
<evidence type="ECO:0000313" key="5">
    <source>
        <dbReference type="EMBL" id="KAJ8933194.1"/>
    </source>
</evidence>
<dbReference type="AlphaFoldDB" id="A0AAV8X353"/>
<keyword evidence="3" id="KW-0012">Acyltransferase</keyword>
<name>A0AAV8X353_9CUCU</name>
<organism evidence="5 6">
    <name type="scientific">Aromia moschata</name>
    <dbReference type="NCBI Taxonomy" id="1265417"/>
    <lineage>
        <taxon>Eukaryota</taxon>
        <taxon>Metazoa</taxon>
        <taxon>Ecdysozoa</taxon>
        <taxon>Arthropoda</taxon>
        <taxon>Hexapoda</taxon>
        <taxon>Insecta</taxon>
        <taxon>Pterygota</taxon>
        <taxon>Neoptera</taxon>
        <taxon>Endopterygota</taxon>
        <taxon>Coleoptera</taxon>
        <taxon>Polyphaga</taxon>
        <taxon>Cucujiformia</taxon>
        <taxon>Chrysomeloidea</taxon>
        <taxon>Cerambycidae</taxon>
        <taxon>Cerambycinae</taxon>
        <taxon>Callichromatini</taxon>
        <taxon>Aromia</taxon>
    </lineage>
</organism>
<dbReference type="GO" id="GO:0016746">
    <property type="term" value="F:acyltransferase activity"/>
    <property type="evidence" value="ECO:0007669"/>
    <property type="project" value="UniProtKB-KW"/>
</dbReference>
<evidence type="ECO:0000256" key="3">
    <source>
        <dbReference type="ARBA" id="ARBA00023315"/>
    </source>
</evidence>
<sequence length="325" mass="37027">MNTCLFVFLAKPGQLVKPDKLEYVLDITIAYPDGWPVDLSHIVFGHREPCQTVIFYRRYLCSDVPQEPEALTKWLIQRWEEKEKMLEHFYKTGEFSSEFRRNEMCPPQGRRPGLPQVPDPPRLFYRFDLHTHTDVHGRLQLLQLSSLLALCDRIFGLSALIPYSILNQHRVPGTLSKDFSTQHSALLPHSLEQIKSLTVEISNGNGGGSHVPLNVWDKESRIIVKLYYAYLRKSEPPTVSAGLLQVPFSPALLARLHLFLGELDVVRVFRELGVLLHIMDILSFVVADVAHLGELLYLVSAPLHATKETILVAVLFLVPGFPYNR</sequence>
<evidence type="ECO:0000256" key="1">
    <source>
        <dbReference type="ARBA" id="ARBA00008655"/>
    </source>
</evidence>
<dbReference type="Proteomes" id="UP001162162">
    <property type="component" value="Unassembled WGS sequence"/>
</dbReference>
<reference evidence="5" key="1">
    <citation type="journal article" date="2023" name="Insect Mol. Biol.">
        <title>Genome sequencing provides insights into the evolution of gene families encoding plant cell wall-degrading enzymes in longhorned beetles.</title>
        <authorList>
            <person name="Shin N.R."/>
            <person name="Okamura Y."/>
            <person name="Kirsch R."/>
            <person name="Pauchet Y."/>
        </authorList>
    </citation>
    <scope>NUCLEOTIDE SEQUENCE</scope>
    <source>
        <strain evidence="5">AMC_N1</strain>
    </source>
</reference>
<evidence type="ECO:0000259" key="4">
    <source>
        <dbReference type="Pfam" id="PF16076"/>
    </source>
</evidence>
<comment type="similarity">
    <text evidence="1">Belongs to the 1-acyl-sn-glycerol-3-phosphate acyltransferase family.</text>
</comment>